<gene>
    <name evidence="2" type="ORF">EYF80_036076</name>
</gene>
<accession>A0A4Z2GJR3</accession>
<evidence type="ECO:0000256" key="1">
    <source>
        <dbReference type="SAM" id="MobiDB-lite"/>
    </source>
</evidence>
<organism evidence="2 3">
    <name type="scientific">Liparis tanakae</name>
    <name type="common">Tanaka's snailfish</name>
    <dbReference type="NCBI Taxonomy" id="230148"/>
    <lineage>
        <taxon>Eukaryota</taxon>
        <taxon>Metazoa</taxon>
        <taxon>Chordata</taxon>
        <taxon>Craniata</taxon>
        <taxon>Vertebrata</taxon>
        <taxon>Euteleostomi</taxon>
        <taxon>Actinopterygii</taxon>
        <taxon>Neopterygii</taxon>
        <taxon>Teleostei</taxon>
        <taxon>Neoteleostei</taxon>
        <taxon>Acanthomorphata</taxon>
        <taxon>Eupercaria</taxon>
        <taxon>Perciformes</taxon>
        <taxon>Cottioidei</taxon>
        <taxon>Cottales</taxon>
        <taxon>Liparidae</taxon>
        <taxon>Liparis</taxon>
    </lineage>
</organism>
<evidence type="ECO:0000313" key="3">
    <source>
        <dbReference type="Proteomes" id="UP000314294"/>
    </source>
</evidence>
<comment type="caution">
    <text evidence="2">The sequence shown here is derived from an EMBL/GenBank/DDBJ whole genome shotgun (WGS) entry which is preliminary data.</text>
</comment>
<reference evidence="2 3" key="1">
    <citation type="submission" date="2019-03" db="EMBL/GenBank/DDBJ databases">
        <title>First draft genome of Liparis tanakae, snailfish: a comprehensive survey of snailfish specific genes.</title>
        <authorList>
            <person name="Kim W."/>
            <person name="Song I."/>
            <person name="Jeong J.-H."/>
            <person name="Kim D."/>
            <person name="Kim S."/>
            <person name="Ryu S."/>
            <person name="Song J.Y."/>
            <person name="Lee S.K."/>
        </authorList>
    </citation>
    <scope>NUCLEOTIDE SEQUENCE [LARGE SCALE GENOMIC DNA]</scope>
    <source>
        <tissue evidence="2">Muscle</tissue>
    </source>
</reference>
<feature type="compositionally biased region" description="Basic and acidic residues" evidence="1">
    <location>
        <begin position="155"/>
        <end position="179"/>
    </location>
</feature>
<dbReference type="Proteomes" id="UP000314294">
    <property type="component" value="Unassembled WGS sequence"/>
</dbReference>
<evidence type="ECO:0000313" key="2">
    <source>
        <dbReference type="EMBL" id="TNN53747.1"/>
    </source>
</evidence>
<dbReference type="EMBL" id="SRLO01000507">
    <property type="protein sequence ID" value="TNN53747.1"/>
    <property type="molecule type" value="Genomic_DNA"/>
</dbReference>
<sequence length="366" mass="39929">MSSIHTEDAPTLPTLVDVLPGSSITYVIGWLPPWVRKSLLPPLPPAHHQVVPCRSLVSSHQSLFWSSSSSSGASPEARGPPGKAWWYRCRGVDKKQGSKIQYGLNQRLNYLVPQCTGHLVDDGAEFPVLPGVSDVGPGAERDQRQAQDHVTQAGDDVHAHEARDARRHVHHEDDHEQGGRRPGRVENVLGVVVLDVLDEHLVHFALQLLQVAAAELLAAHLLHHPEHLQGLLPDGAVSGLQLTGSQEGPVAAADLGKPQWRRSMILCGCYCGQIVRLCCGLRGSRTPCDSGGPRTYDPPIKVGVGGHFEAGGNSYGKLQSRTRKIMDYERKEKGTLIPGSVCYLQVLKVVLLHILRDVVNLKKINR</sequence>
<proteinExistence type="predicted"/>
<protein>
    <submittedName>
        <fullName evidence="2">Uncharacterized protein</fullName>
    </submittedName>
</protein>
<dbReference type="OrthoDB" id="10627776at2759"/>
<name>A0A4Z2GJR3_9TELE</name>
<keyword evidence="3" id="KW-1185">Reference proteome</keyword>
<dbReference type="AlphaFoldDB" id="A0A4Z2GJR3"/>
<feature type="region of interest" description="Disordered" evidence="1">
    <location>
        <begin position="132"/>
        <end position="182"/>
    </location>
</feature>